<sequence length="410" mass="43602">MANKKKSRTWMILGTGILLAVALTYAFWPRPVLVDMGQATQANMVVTIDEEAKTQVSDTYVLSAPIAGQLLRVDVEPGDTVEGGQTTVARMLPVNPAALDIRTRQQGLAAINSAEAALRMARADLNKARANQDLADTERERTSTLYARRLIAKAAFDQANNAARAAGASADMSKAAIAMREADLANARAQLIGFDDKSTPATSKQPDQHAIPLKAPVSGRILQVMQRSATTLTAGTPILEIGDVTNDLEVLVELLSTDAVKVAVGNRVLIDNWGGAYPLNGIVERVEPWGFTKVSALGVDEQRVNAIIQFTDPVERRASLGHGFRVEAQIVVWEAKDALTVPSSALFRDAGGWAVFTVDAGVAHLKMVKVGQNNGSQAQITEGVNAGDSVILYPGSGLVEGMQVAQRVSG</sequence>
<name>A0ABX7WVI6_9GAMM</name>
<protein>
    <submittedName>
        <fullName evidence="3">HlyD family efflux transporter periplasmic adaptor subunit</fullName>
    </submittedName>
</protein>
<dbReference type="PANTHER" id="PTHR30469:SF15">
    <property type="entry name" value="HLYD FAMILY OF SECRETION PROTEINS"/>
    <property type="match status" value="1"/>
</dbReference>
<keyword evidence="4" id="KW-1185">Reference proteome</keyword>
<evidence type="ECO:0000259" key="2">
    <source>
        <dbReference type="Pfam" id="PF25989"/>
    </source>
</evidence>
<evidence type="ECO:0000313" key="4">
    <source>
        <dbReference type="Proteomes" id="UP000672039"/>
    </source>
</evidence>
<dbReference type="Proteomes" id="UP000672039">
    <property type="component" value="Chromosome"/>
</dbReference>
<dbReference type="Gene3D" id="2.40.30.170">
    <property type="match status" value="1"/>
</dbReference>
<evidence type="ECO:0000256" key="1">
    <source>
        <dbReference type="SAM" id="Coils"/>
    </source>
</evidence>
<gene>
    <name evidence="3" type="ORF">J9253_00675</name>
</gene>
<proteinExistence type="predicted"/>
<dbReference type="RefSeq" id="WP_210222847.1">
    <property type="nucleotide sequence ID" value="NZ_CP072801.1"/>
</dbReference>
<dbReference type="EMBL" id="CP072801">
    <property type="protein sequence ID" value="QTR46513.1"/>
    <property type="molecule type" value="Genomic_DNA"/>
</dbReference>
<dbReference type="Gene3D" id="2.40.50.100">
    <property type="match status" value="1"/>
</dbReference>
<dbReference type="PANTHER" id="PTHR30469">
    <property type="entry name" value="MULTIDRUG RESISTANCE PROTEIN MDTA"/>
    <property type="match status" value="1"/>
</dbReference>
<dbReference type="Gene3D" id="2.40.420.20">
    <property type="match status" value="1"/>
</dbReference>
<reference evidence="3 4" key="1">
    <citation type="submission" date="2021-04" db="EMBL/GenBank/DDBJ databases">
        <title>Genomics, taxonomy and metabolism of representatives of sulfur bacteria of the genus Thiothrix: Thiothrix fructosivorans QT, Thiothrix unzii A1T and three new species, Thiothrix subterranea sp. nov., Thiothrix litoralis sp. nov. and 'Candidatus Thiothrix anitrata' sp. nov.</title>
        <authorList>
            <person name="Ravin N.V."/>
            <person name="Smolyakov D."/>
            <person name="Rudenko T.S."/>
            <person name="Mardanov A.V."/>
            <person name="Beletsky A.V."/>
            <person name="Markov N.D."/>
            <person name="Fomenkov A.I."/>
            <person name="Roberts R.J."/>
            <person name="Karnachuk O.V."/>
            <person name="Novikov A."/>
            <person name="Grabovich M.Y."/>
        </authorList>
    </citation>
    <scope>NUCLEOTIDE SEQUENCE [LARGE SCALE GENOMIC DNA]</scope>
    <source>
        <strain evidence="3 4">AS</strain>
    </source>
</reference>
<evidence type="ECO:0000313" key="3">
    <source>
        <dbReference type="EMBL" id="QTR46513.1"/>
    </source>
</evidence>
<keyword evidence="1" id="KW-0175">Coiled coil</keyword>
<dbReference type="InterPro" id="IPR058637">
    <property type="entry name" value="YknX-like_C"/>
</dbReference>
<accession>A0ABX7WVI6</accession>
<feature type="coiled-coil region" evidence="1">
    <location>
        <begin position="111"/>
        <end position="140"/>
    </location>
</feature>
<organism evidence="3 4">
    <name type="scientific">Thiothrix litoralis</name>
    <dbReference type="NCBI Taxonomy" id="2891210"/>
    <lineage>
        <taxon>Bacteria</taxon>
        <taxon>Pseudomonadati</taxon>
        <taxon>Pseudomonadota</taxon>
        <taxon>Gammaproteobacteria</taxon>
        <taxon>Thiotrichales</taxon>
        <taxon>Thiotrichaceae</taxon>
        <taxon>Thiothrix</taxon>
    </lineage>
</organism>
<dbReference type="Gene3D" id="1.10.287.470">
    <property type="entry name" value="Helix hairpin bin"/>
    <property type="match status" value="1"/>
</dbReference>
<feature type="domain" description="YknX-like C-terminal permuted SH3-like" evidence="2">
    <location>
        <begin position="338"/>
        <end position="405"/>
    </location>
</feature>
<dbReference type="Pfam" id="PF25989">
    <property type="entry name" value="YknX_C"/>
    <property type="match status" value="1"/>
</dbReference>